<evidence type="ECO:0000256" key="1">
    <source>
        <dbReference type="ARBA" id="ARBA00004651"/>
    </source>
</evidence>
<dbReference type="GO" id="GO:0005886">
    <property type="term" value="C:plasma membrane"/>
    <property type="evidence" value="ECO:0007669"/>
    <property type="project" value="UniProtKB-SubCell"/>
</dbReference>
<dbReference type="PANTHER" id="PTHR12428">
    <property type="entry name" value="OXA1"/>
    <property type="match status" value="1"/>
</dbReference>
<name>A0A7X5UUA8_9PSEU</name>
<comment type="subcellular location">
    <subcellularLocation>
        <location evidence="1">Cell membrane</location>
        <topology evidence="1">Multi-pass membrane protein</topology>
    </subcellularLocation>
    <subcellularLocation>
        <location evidence="16">Membrane</location>
        <topology evidence="16">Multi-pass membrane protein</topology>
    </subcellularLocation>
</comment>
<dbReference type="RefSeq" id="WP_167176526.1">
    <property type="nucleotide sequence ID" value="NZ_JAAOYM010000002.1"/>
</dbReference>
<evidence type="ECO:0000256" key="8">
    <source>
        <dbReference type="ARBA" id="ARBA00022989"/>
    </source>
</evidence>
<evidence type="ECO:0000256" key="14">
    <source>
        <dbReference type="ARBA" id="ARBA00033245"/>
    </source>
</evidence>
<evidence type="ECO:0000256" key="4">
    <source>
        <dbReference type="ARBA" id="ARBA00022448"/>
    </source>
</evidence>
<keyword evidence="6 16" id="KW-0812">Transmembrane</keyword>
<feature type="compositionally biased region" description="Basic and acidic residues" evidence="17">
    <location>
        <begin position="296"/>
        <end position="317"/>
    </location>
</feature>
<comment type="caution">
    <text evidence="20">The sequence shown here is derived from an EMBL/GenBank/DDBJ whole genome shotgun (WGS) entry which is preliminary data.</text>
</comment>
<comment type="similarity">
    <text evidence="2">Belongs to the OXA1/ALB3/YidC family. Type 1 subfamily.</text>
</comment>
<accession>A0A7X5UUA8</accession>
<gene>
    <name evidence="20" type="ORF">FHU38_004788</name>
</gene>
<keyword evidence="21" id="KW-1185">Reference proteome</keyword>
<dbReference type="GO" id="GO:0032977">
    <property type="term" value="F:membrane insertase activity"/>
    <property type="evidence" value="ECO:0007669"/>
    <property type="project" value="InterPro"/>
</dbReference>
<dbReference type="InterPro" id="IPR047196">
    <property type="entry name" value="YidC_ALB_C"/>
</dbReference>
<feature type="transmembrane region" description="Helical" evidence="18">
    <location>
        <begin position="30"/>
        <end position="52"/>
    </location>
</feature>
<reference evidence="20 21" key="1">
    <citation type="submission" date="2020-03" db="EMBL/GenBank/DDBJ databases">
        <title>Sequencing the genomes of 1000 actinobacteria strains.</title>
        <authorList>
            <person name="Klenk H.-P."/>
        </authorList>
    </citation>
    <scope>NUCLEOTIDE SEQUENCE [LARGE SCALE GENOMIC DNA]</scope>
    <source>
        <strain evidence="20 21">DSM 45685</strain>
    </source>
</reference>
<evidence type="ECO:0000256" key="11">
    <source>
        <dbReference type="ARBA" id="ARBA00025034"/>
    </source>
</evidence>
<evidence type="ECO:0000256" key="10">
    <source>
        <dbReference type="ARBA" id="ARBA00023186"/>
    </source>
</evidence>
<feature type="domain" description="Membrane insertase YidC/Oxa/ALB C-terminal" evidence="19">
    <location>
        <begin position="32"/>
        <end position="251"/>
    </location>
</feature>
<feature type="region of interest" description="Disordered" evidence="17">
    <location>
        <begin position="261"/>
        <end position="356"/>
    </location>
</feature>
<evidence type="ECO:0000256" key="15">
    <source>
        <dbReference type="ARBA" id="ARBA00033342"/>
    </source>
</evidence>
<keyword evidence="7" id="KW-0653">Protein transport</keyword>
<keyword evidence="10" id="KW-0143">Chaperone</keyword>
<feature type="compositionally biased region" description="Polar residues" evidence="17">
    <location>
        <begin position="337"/>
        <end position="348"/>
    </location>
</feature>
<dbReference type="GO" id="GO:0015031">
    <property type="term" value="P:protein transport"/>
    <property type="evidence" value="ECO:0007669"/>
    <property type="project" value="UniProtKB-KW"/>
</dbReference>
<feature type="transmembrane region" description="Helical" evidence="18">
    <location>
        <begin position="212"/>
        <end position="238"/>
    </location>
</feature>
<evidence type="ECO:0000256" key="7">
    <source>
        <dbReference type="ARBA" id="ARBA00022927"/>
    </source>
</evidence>
<evidence type="ECO:0000256" key="12">
    <source>
        <dbReference type="ARBA" id="ARBA00026028"/>
    </source>
</evidence>
<keyword evidence="9 18" id="KW-0472">Membrane</keyword>
<dbReference type="NCBIfam" id="TIGR03592">
    <property type="entry name" value="yidC_oxa1_cterm"/>
    <property type="match status" value="1"/>
</dbReference>
<dbReference type="InterPro" id="IPR028055">
    <property type="entry name" value="YidC/Oxa/ALB_C"/>
</dbReference>
<evidence type="ECO:0000259" key="19">
    <source>
        <dbReference type="Pfam" id="PF02096"/>
    </source>
</evidence>
<evidence type="ECO:0000313" key="21">
    <source>
        <dbReference type="Proteomes" id="UP000545493"/>
    </source>
</evidence>
<dbReference type="Proteomes" id="UP000545493">
    <property type="component" value="Unassembled WGS sequence"/>
</dbReference>
<dbReference type="InterPro" id="IPR001708">
    <property type="entry name" value="YidC/ALB3/OXA1/COX18"/>
</dbReference>
<evidence type="ECO:0000256" key="16">
    <source>
        <dbReference type="RuleBase" id="RU003945"/>
    </source>
</evidence>
<evidence type="ECO:0000313" key="20">
    <source>
        <dbReference type="EMBL" id="NIJ14387.1"/>
    </source>
</evidence>
<feature type="compositionally biased region" description="Basic and acidic residues" evidence="17">
    <location>
        <begin position="261"/>
        <end position="270"/>
    </location>
</feature>
<evidence type="ECO:0000256" key="18">
    <source>
        <dbReference type="SAM" id="Phobius"/>
    </source>
</evidence>
<organism evidence="20 21">
    <name type="scientific">Saccharomonospora amisosensis</name>
    <dbReference type="NCBI Taxonomy" id="1128677"/>
    <lineage>
        <taxon>Bacteria</taxon>
        <taxon>Bacillati</taxon>
        <taxon>Actinomycetota</taxon>
        <taxon>Actinomycetes</taxon>
        <taxon>Pseudonocardiales</taxon>
        <taxon>Pseudonocardiaceae</taxon>
        <taxon>Saccharomonospora</taxon>
    </lineage>
</organism>
<dbReference type="Pfam" id="PF02096">
    <property type="entry name" value="60KD_IMP"/>
    <property type="match status" value="1"/>
</dbReference>
<keyword evidence="8 18" id="KW-1133">Transmembrane helix</keyword>
<evidence type="ECO:0000256" key="2">
    <source>
        <dbReference type="ARBA" id="ARBA00010527"/>
    </source>
</evidence>
<evidence type="ECO:0000256" key="6">
    <source>
        <dbReference type="ARBA" id="ARBA00022692"/>
    </source>
</evidence>
<dbReference type="NCBIfam" id="NF002899">
    <property type="entry name" value="PRK03449.1"/>
    <property type="match status" value="1"/>
</dbReference>
<evidence type="ECO:0000256" key="17">
    <source>
        <dbReference type="SAM" id="MobiDB-lite"/>
    </source>
</evidence>
<keyword evidence="4" id="KW-0813">Transport</keyword>
<evidence type="ECO:0000256" key="13">
    <source>
        <dbReference type="ARBA" id="ARBA00031538"/>
    </source>
</evidence>
<keyword evidence="5" id="KW-1003">Cell membrane</keyword>
<proteinExistence type="inferred from homology"/>
<dbReference type="PANTHER" id="PTHR12428:SF65">
    <property type="entry name" value="CYTOCHROME C OXIDASE ASSEMBLY PROTEIN COX18, MITOCHONDRIAL"/>
    <property type="match status" value="1"/>
</dbReference>
<comment type="subunit">
    <text evidence="12">Interacts with the Sec translocase complex via SecD. Specifically interacts with transmembrane segments of nascent integral membrane proteins during membrane integration.</text>
</comment>
<protein>
    <recommendedName>
        <fullName evidence="3">Membrane protein insertase YidC</fullName>
    </recommendedName>
    <alternativeName>
        <fullName evidence="15">Foldase YidC</fullName>
    </alternativeName>
    <alternativeName>
        <fullName evidence="14">Membrane integrase YidC</fullName>
    </alternativeName>
    <alternativeName>
        <fullName evidence="13">Membrane protein YidC</fullName>
    </alternativeName>
</protein>
<evidence type="ECO:0000256" key="3">
    <source>
        <dbReference type="ARBA" id="ARBA00015325"/>
    </source>
</evidence>
<dbReference type="GO" id="GO:0051205">
    <property type="term" value="P:protein insertion into membrane"/>
    <property type="evidence" value="ECO:0007669"/>
    <property type="project" value="TreeGrafter"/>
</dbReference>
<feature type="compositionally biased region" description="Low complexity" evidence="17">
    <location>
        <begin position="273"/>
        <end position="295"/>
    </location>
</feature>
<evidence type="ECO:0000256" key="5">
    <source>
        <dbReference type="ARBA" id="ARBA00022475"/>
    </source>
</evidence>
<sequence length="356" mass="39689">MLDFIYYPVSFILWVWHKVFGFVFGDDNAIAWILGIVFLTFTVRGIMFKPFVNQVRSMKKMQDFAPEIKKIQKKYGNDRQRQAQEMQRLQREHGVNPLGSCLPLLLQIPVFIGLNWVLRNFQAGRESNYFFDEAGVNSYVNAKIFGVNLGDAINHLGMMGGTGQSGWNWEVAPVAVPLMIVAAVATHFTARHSVARQNPASATQQTAVMNKLTLWIFPAGVLVFGAFFPIGLLIYWLANNMWTLGQQRLVYTRIDKEEEAKKAEAQEKRSTLAPKPGQKPAQKPQAGQKPASQKKPSTERGDAAEPAKETKAKETTENGKAPKSGGSARGGAWAKNGGNQQRPTSQGKKPQGRKRR</sequence>
<dbReference type="AlphaFoldDB" id="A0A7X5UUA8"/>
<feature type="transmembrane region" description="Helical" evidence="18">
    <location>
        <begin position="171"/>
        <end position="191"/>
    </location>
</feature>
<dbReference type="EMBL" id="JAAOYM010000002">
    <property type="protein sequence ID" value="NIJ14387.1"/>
    <property type="molecule type" value="Genomic_DNA"/>
</dbReference>
<comment type="function">
    <text evidence="11">Required for the insertion and/or proper folding and/or complex formation of integral membrane proteins into the membrane. Involved in integration of membrane proteins that insert both dependently and independently of the Sec translocase complex, as well as at least some lipoproteins. Aids folding of multispanning membrane proteins.</text>
</comment>
<dbReference type="CDD" id="cd20070">
    <property type="entry name" value="5TM_YidC_Alb3"/>
    <property type="match status" value="1"/>
</dbReference>
<evidence type="ECO:0000256" key="9">
    <source>
        <dbReference type="ARBA" id="ARBA00023136"/>
    </source>
</evidence>